<dbReference type="GO" id="GO:0005886">
    <property type="term" value="C:plasma membrane"/>
    <property type="evidence" value="ECO:0007669"/>
    <property type="project" value="UniProtKB-SubCell"/>
</dbReference>
<keyword evidence="3" id="KW-0813">Transport</keyword>
<evidence type="ECO:0000256" key="4">
    <source>
        <dbReference type="ARBA" id="ARBA00022475"/>
    </source>
</evidence>
<comment type="caution">
    <text evidence="8">The sequence shown here is derived from an EMBL/GenBank/DDBJ whole genome shotgun (WGS) entry which is preliminary data.</text>
</comment>
<evidence type="ECO:0000256" key="2">
    <source>
        <dbReference type="ARBA" id="ARBA00006228"/>
    </source>
</evidence>
<protein>
    <recommendedName>
        <fullName evidence="10">Cation:proton antiporter</fullName>
    </recommendedName>
</protein>
<dbReference type="RefSeq" id="WP_068685449.1">
    <property type="nucleotide sequence ID" value="NZ_LYPA01000067.1"/>
</dbReference>
<evidence type="ECO:0000313" key="8">
    <source>
        <dbReference type="EMBL" id="OBR64037.1"/>
    </source>
</evidence>
<keyword evidence="5" id="KW-0812">Transmembrane</keyword>
<dbReference type="GO" id="GO:0008324">
    <property type="term" value="F:monoatomic cation transmembrane transporter activity"/>
    <property type="evidence" value="ECO:0007669"/>
    <property type="project" value="InterPro"/>
</dbReference>
<keyword evidence="9" id="KW-1185">Reference proteome</keyword>
<organism evidence="8 9">
    <name type="scientific">Paenibacillus oryzae</name>
    <dbReference type="NCBI Taxonomy" id="1844972"/>
    <lineage>
        <taxon>Bacteria</taxon>
        <taxon>Bacillati</taxon>
        <taxon>Bacillota</taxon>
        <taxon>Bacilli</taxon>
        <taxon>Bacillales</taxon>
        <taxon>Paenibacillaceae</taxon>
        <taxon>Paenibacillus</taxon>
    </lineage>
</organism>
<evidence type="ECO:0000256" key="7">
    <source>
        <dbReference type="ARBA" id="ARBA00023136"/>
    </source>
</evidence>
<proteinExistence type="inferred from homology"/>
<keyword evidence="3" id="KW-0050">Antiport</keyword>
<name>A0A1A5YEP2_9BACL</name>
<dbReference type="AlphaFoldDB" id="A0A1A5YEP2"/>
<keyword evidence="4" id="KW-1003">Cell membrane</keyword>
<dbReference type="PANTHER" id="PTHR34584:SF1">
    <property type="entry name" value="NA(+)_H(+) ANTIPORTER SUBUNIT E1"/>
    <property type="match status" value="1"/>
</dbReference>
<dbReference type="Proteomes" id="UP000092024">
    <property type="component" value="Unassembled WGS sequence"/>
</dbReference>
<keyword evidence="7" id="KW-0472">Membrane</keyword>
<dbReference type="EMBL" id="LYPA01000067">
    <property type="protein sequence ID" value="OBR64037.1"/>
    <property type="molecule type" value="Genomic_DNA"/>
</dbReference>
<reference evidence="8 9" key="1">
    <citation type="submission" date="2016-05" db="EMBL/GenBank/DDBJ databases">
        <title>Paenibacillus oryzae. sp. nov., isolated from the rice root.</title>
        <authorList>
            <person name="Zhang J."/>
            <person name="Zhang X."/>
        </authorList>
    </citation>
    <scope>NUCLEOTIDE SEQUENCE [LARGE SCALE GENOMIC DNA]</scope>
    <source>
        <strain evidence="8 9">1DrF-4</strain>
    </source>
</reference>
<evidence type="ECO:0000256" key="3">
    <source>
        <dbReference type="ARBA" id="ARBA00022449"/>
    </source>
</evidence>
<dbReference type="STRING" id="1844972.A7K91_20305"/>
<keyword evidence="6" id="KW-1133">Transmembrane helix</keyword>
<dbReference type="OrthoDB" id="9800498at2"/>
<evidence type="ECO:0000256" key="5">
    <source>
        <dbReference type="ARBA" id="ARBA00022692"/>
    </source>
</evidence>
<sequence>MLRKVWAIVKLLVLFNKELLVSGIAVLIEVIRPRIKVRPGIIRLDTELKTDFEITLLACLICLTPGTLTLDVSRDGSTLFIHAMNINESEDLAAQIKNSFEKAILEVTR</sequence>
<evidence type="ECO:0000256" key="1">
    <source>
        <dbReference type="ARBA" id="ARBA00004651"/>
    </source>
</evidence>
<comment type="similarity">
    <text evidence="2">Belongs to the CPA3 antiporters (TC 2.A.63) subunit E family.</text>
</comment>
<accession>A0A1A5YEP2</accession>
<dbReference type="GO" id="GO:0015297">
    <property type="term" value="F:antiporter activity"/>
    <property type="evidence" value="ECO:0007669"/>
    <property type="project" value="UniProtKB-KW"/>
</dbReference>
<evidence type="ECO:0000313" key="9">
    <source>
        <dbReference type="Proteomes" id="UP000092024"/>
    </source>
</evidence>
<dbReference type="Pfam" id="PF01899">
    <property type="entry name" value="MNHE"/>
    <property type="match status" value="1"/>
</dbReference>
<gene>
    <name evidence="8" type="ORF">A7K91_20305</name>
</gene>
<evidence type="ECO:0008006" key="10">
    <source>
        <dbReference type="Google" id="ProtNLM"/>
    </source>
</evidence>
<dbReference type="PANTHER" id="PTHR34584">
    <property type="entry name" value="NA(+)/H(+) ANTIPORTER SUBUNIT E1"/>
    <property type="match status" value="1"/>
</dbReference>
<dbReference type="InterPro" id="IPR002758">
    <property type="entry name" value="Cation_antiport_E"/>
</dbReference>
<evidence type="ECO:0000256" key="6">
    <source>
        <dbReference type="ARBA" id="ARBA00022989"/>
    </source>
</evidence>
<comment type="subcellular location">
    <subcellularLocation>
        <location evidence="1">Cell membrane</location>
        <topology evidence="1">Multi-pass membrane protein</topology>
    </subcellularLocation>
</comment>